<keyword evidence="1" id="KW-0812">Transmembrane</keyword>
<accession>A0A381I768</accession>
<protein>
    <submittedName>
        <fullName evidence="2">Uncharacterized protein</fullName>
    </submittedName>
</protein>
<name>A0A381I768_CLODI</name>
<sequence length="50" mass="5795">MLNMDMDIVVIFGLFTIVIPFLTLGHYKNKKFAKENPEAKWPAELNENVN</sequence>
<organism evidence="2">
    <name type="scientific">Clostridioides difficile</name>
    <name type="common">Peptoclostridium difficile</name>
    <dbReference type="NCBI Taxonomy" id="1496"/>
    <lineage>
        <taxon>Bacteria</taxon>
        <taxon>Bacillati</taxon>
        <taxon>Bacillota</taxon>
        <taxon>Clostridia</taxon>
        <taxon>Peptostreptococcales</taxon>
        <taxon>Peptostreptococcaceae</taxon>
        <taxon>Clostridioides</taxon>
    </lineage>
</organism>
<keyword evidence="1" id="KW-0472">Membrane</keyword>
<evidence type="ECO:0000256" key="1">
    <source>
        <dbReference type="SAM" id="Phobius"/>
    </source>
</evidence>
<proteinExistence type="predicted"/>
<dbReference type="AlphaFoldDB" id="A0A381I768"/>
<gene>
    <name evidence="2" type="ORF">NCTC13307_00995</name>
</gene>
<keyword evidence="1" id="KW-1133">Transmembrane helix</keyword>
<feature type="transmembrane region" description="Helical" evidence="1">
    <location>
        <begin position="6"/>
        <end position="24"/>
    </location>
</feature>
<reference evidence="2" key="1">
    <citation type="submission" date="2018-06" db="EMBL/GenBank/DDBJ databases">
        <authorList>
            <consortium name="Pathogen Informatics"/>
            <person name="Doyle S."/>
        </authorList>
    </citation>
    <scope>NUCLEOTIDE SEQUENCE</scope>
    <source>
        <strain evidence="2">NCTC13307</strain>
    </source>
</reference>
<evidence type="ECO:0000313" key="2">
    <source>
        <dbReference type="EMBL" id="SUY22042.1"/>
    </source>
</evidence>
<dbReference type="EMBL" id="UFWD01000001">
    <property type="protein sequence ID" value="SUY22042.1"/>
    <property type="molecule type" value="Genomic_DNA"/>
</dbReference>